<evidence type="ECO:0000256" key="3">
    <source>
        <dbReference type="ARBA" id="ARBA00022475"/>
    </source>
</evidence>
<feature type="signal peptide" evidence="7">
    <location>
        <begin position="1"/>
        <end position="32"/>
    </location>
</feature>
<dbReference type="InterPro" id="IPR028082">
    <property type="entry name" value="Peripla_BP_I"/>
</dbReference>
<keyword evidence="4 7" id="KW-0732">Signal</keyword>
<dbReference type="EMBL" id="CP075584">
    <property type="protein sequence ID" value="WBM79454.1"/>
    <property type="molecule type" value="Genomic_DNA"/>
</dbReference>
<keyword evidence="6" id="KW-0449">Lipoprotein</keyword>
<keyword evidence="10" id="KW-1185">Reference proteome</keyword>
<dbReference type="Proteomes" id="UP001212421">
    <property type="component" value="Chromosome"/>
</dbReference>
<proteinExistence type="inferred from homology"/>
<evidence type="ECO:0000259" key="8">
    <source>
        <dbReference type="Pfam" id="PF02608"/>
    </source>
</evidence>
<evidence type="ECO:0000313" key="9">
    <source>
        <dbReference type="EMBL" id="WBM79454.1"/>
    </source>
</evidence>
<evidence type="ECO:0000256" key="7">
    <source>
        <dbReference type="SAM" id="SignalP"/>
    </source>
</evidence>
<dbReference type="Pfam" id="PF02608">
    <property type="entry name" value="Bmp"/>
    <property type="match status" value="1"/>
</dbReference>
<evidence type="ECO:0000256" key="2">
    <source>
        <dbReference type="ARBA" id="ARBA00008610"/>
    </source>
</evidence>
<dbReference type="SUPFAM" id="SSF53822">
    <property type="entry name" value="Periplasmic binding protein-like I"/>
    <property type="match status" value="1"/>
</dbReference>
<accession>A0ABY7ND36</accession>
<evidence type="ECO:0000256" key="4">
    <source>
        <dbReference type="ARBA" id="ARBA00022729"/>
    </source>
</evidence>
<feature type="chain" id="PRO_5046289887" evidence="7">
    <location>
        <begin position="33"/>
        <end position="371"/>
    </location>
</feature>
<name>A0ABY7ND36_9MICO</name>
<dbReference type="Gene3D" id="3.40.50.2300">
    <property type="match status" value="2"/>
</dbReference>
<protein>
    <submittedName>
        <fullName evidence="9">BMP family ABC transporter substrate-binding protein</fullName>
    </submittedName>
</protein>
<comment type="similarity">
    <text evidence="2">Belongs to the BMP lipoprotein family.</text>
</comment>
<dbReference type="PANTHER" id="PTHR34296">
    <property type="entry name" value="TRANSCRIPTIONAL ACTIVATOR PROTEIN MED"/>
    <property type="match status" value="1"/>
</dbReference>
<sequence length="371" mass="38408">MEVTLTITKRRAVFSGLATLGAVALLAGCAAAPSTGGATSTAAVTDFTPCIVSDAGGFDDKSFNQSSFDGMTQAADALGVKFKQAESKTTDQYAGNVSSMVDQNCNFILTVGFALANTTRDAAKASPKTDFAIIDSALSNDDFSPLALDNVKPVLYDTAQAAFLAGYLAAGTTKTGTVGTFGGKQFPSVTIFMDGFADGVTYYNTQKSKTVKLVGWDKAAQTGTFADSFDDISKGKTITAGLIDQGADIILPVAGPLFQGTAQAIQDSGKDVAIVGVDSDLYETAPATKALYLTSIMKQMADATKTIVVDAANGKFSATPYIGTLENKGVDIAPLHDWESKVDPALVKEVDAIKADIISGKLTVTSPSTPK</sequence>
<dbReference type="InterPro" id="IPR050957">
    <property type="entry name" value="BMP_lipoprotein"/>
</dbReference>
<feature type="domain" description="ABC transporter substrate-binding protein PnrA-like" evidence="8">
    <location>
        <begin position="52"/>
        <end position="361"/>
    </location>
</feature>
<comment type="subcellular location">
    <subcellularLocation>
        <location evidence="1">Cell membrane</location>
        <topology evidence="1">Lipid-anchor</topology>
    </subcellularLocation>
</comment>
<keyword evidence="5" id="KW-0472">Membrane</keyword>
<dbReference type="InterPro" id="IPR003760">
    <property type="entry name" value="PnrA-like"/>
</dbReference>
<evidence type="ECO:0000313" key="10">
    <source>
        <dbReference type="Proteomes" id="UP001212421"/>
    </source>
</evidence>
<reference evidence="9 10" key="1">
    <citation type="submission" date="2021-05" db="EMBL/GenBank/DDBJ databases">
        <authorList>
            <person name="Kumar R."/>
            <person name="Kumar A."/>
            <person name="Mukhia S."/>
        </authorList>
    </citation>
    <scope>NUCLEOTIDE SEQUENCE [LARGE SCALE GENOMIC DNA]</scope>
    <source>
        <strain evidence="9 10">ERMR7:08</strain>
    </source>
</reference>
<evidence type="ECO:0000256" key="5">
    <source>
        <dbReference type="ARBA" id="ARBA00023136"/>
    </source>
</evidence>
<evidence type="ECO:0000256" key="1">
    <source>
        <dbReference type="ARBA" id="ARBA00004193"/>
    </source>
</evidence>
<dbReference type="PANTHER" id="PTHR34296:SF2">
    <property type="entry name" value="ABC TRANSPORTER GUANOSINE-BINDING PROTEIN NUPN"/>
    <property type="match status" value="1"/>
</dbReference>
<evidence type="ECO:0000256" key="6">
    <source>
        <dbReference type="ARBA" id="ARBA00023288"/>
    </source>
</evidence>
<keyword evidence="3" id="KW-1003">Cell membrane</keyword>
<organism evidence="9 10">
    <name type="scientific">Cryobacterium breve</name>
    <dbReference type="NCBI Taxonomy" id="1259258"/>
    <lineage>
        <taxon>Bacteria</taxon>
        <taxon>Bacillati</taxon>
        <taxon>Actinomycetota</taxon>
        <taxon>Actinomycetes</taxon>
        <taxon>Micrococcales</taxon>
        <taxon>Microbacteriaceae</taxon>
        <taxon>Cryobacterium</taxon>
    </lineage>
</organism>
<dbReference type="CDD" id="cd06354">
    <property type="entry name" value="PBP1_PrnA-like"/>
    <property type="match status" value="1"/>
</dbReference>
<gene>
    <name evidence="9" type="ORF">KIV56_13990</name>
</gene>